<feature type="region of interest" description="Disordered" evidence="1">
    <location>
        <begin position="1"/>
        <end position="70"/>
    </location>
</feature>
<gene>
    <name evidence="2" type="ORF">Ocin01_09116</name>
</gene>
<evidence type="ECO:0000313" key="2">
    <source>
        <dbReference type="EMBL" id="ODM97562.1"/>
    </source>
</evidence>
<dbReference type="Proteomes" id="UP000094527">
    <property type="component" value="Unassembled WGS sequence"/>
</dbReference>
<name>A0A1D2MX57_ORCCI</name>
<feature type="compositionally biased region" description="Polar residues" evidence="1">
    <location>
        <begin position="17"/>
        <end position="27"/>
    </location>
</feature>
<organism evidence="2 3">
    <name type="scientific">Orchesella cincta</name>
    <name type="common">Springtail</name>
    <name type="synonym">Podura cincta</name>
    <dbReference type="NCBI Taxonomy" id="48709"/>
    <lineage>
        <taxon>Eukaryota</taxon>
        <taxon>Metazoa</taxon>
        <taxon>Ecdysozoa</taxon>
        <taxon>Arthropoda</taxon>
        <taxon>Hexapoda</taxon>
        <taxon>Collembola</taxon>
        <taxon>Entomobryomorpha</taxon>
        <taxon>Entomobryoidea</taxon>
        <taxon>Orchesellidae</taxon>
        <taxon>Orchesellinae</taxon>
        <taxon>Orchesella</taxon>
    </lineage>
</organism>
<dbReference type="STRING" id="48709.A0A1D2MX57"/>
<sequence length="186" mass="21516">MYQQPQRFKSLSEADMGSSTDSGTRASYKTRLDLPSQRTLSEEEDTRSTHSYRSSRVSSRRQSTEESIDSEDEWYKYELRKLEELERQHIAAAEAGPQATGPQVHLRFQQYTYVTNFQQANQIPMAATVDMKERMNLVLQELLVKTHRVESHHLHPQSESEQLNDLAQQFPPAERRLSLTGTTSRV</sequence>
<keyword evidence="3" id="KW-1185">Reference proteome</keyword>
<reference evidence="2 3" key="1">
    <citation type="journal article" date="2016" name="Genome Biol. Evol.">
        <title>Gene Family Evolution Reflects Adaptation to Soil Environmental Stressors in the Genome of the Collembolan Orchesella cincta.</title>
        <authorList>
            <person name="Faddeeva-Vakhrusheva A."/>
            <person name="Derks M.F."/>
            <person name="Anvar S.Y."/>
            <person name="Agamennone V."/>
            <person name="Suring W."/>
            <person name="Smit S."/>
            <person name="van Straalen N.M."/>
            <person name="Roelofs D."/>
        </authorList>
    </citation>
    <scope>NUCLEOTIDE SEQUENCE [LARGE SCALE GENOMIC DNA]</scope>
    <source>
        <tissue evidence="2">Mixed pool</tissue>
    </source>
</reference>
<feature type="compositionally biased region" description="Low complexity" evidence="1">
    <location>
        <begin position="49"/>
        <end position="61"/>
    </location>
</feature>
<protein>
    <submittedName>
        <fullName evidence="2">Uncharacterized protein</fullName>
    </submittedName>
</protein>
<dbReference type="AlphaFoldDB" id="A0A1D2MX57"/>
<proteinExistence type="predicted"/>
<evidence type="ECO:0000313" key="3">
    <source>
        <dbReference type="Proteomes" id="UP000094527"/>
    </source>
</evidence>
<accession>A0A1D2MX57</accession>
<evidence type="ECO:0000256" key="1">
    <source>
        <dbReference type="SAM" id="MobiDB-lite"/>
    </source>
</evidence>
<dbReference type="EMBL" id="LJIJ01000431">
    <property type="protein sequence ID" value="ODM97562.1"/>
    <property type="molecule type" value="Genomic_DNA"/>
</dbReference>
<comment type="caution">
    <text evidence="2">The sequence shown here is derived from an EMBL/GenBank/DDBJ whole genome shotgun (WGS) entry which is preliminary data.</text>
</comment>